<proteinExistence type="predicted"/>
<gene>
    <name evidence="2" type="ORF">PFISCL1PPCAC_3420</name>
</gene>
<keyword evidence="1" id="KW-0812">Transmembrane</keyword>
<keyword evidence="3" id="KW-1185">Reference proteome</keyword>
<feature type="non-terminal residue" evidence="2">
    <location>
        <position position="1"/>
    </location>
</feature>
<name>A0AAV5UZB4_9BILA</name>
<keyword evidence="1" id="KW-1133">Transmembrane helix</keyword>
<evidence type="ECO:0000313" key="3">
    <source>
        <dbReference type="Proteomes" id="UP001432322"/>
    </source>
</evidence>
<keyword evidence="1" id="KW-0472">Membrane</keyword>
<feature type="transmembrane region" description="Helical" evidence="1">
    <location>
        <begin position="123"/>
        <end position="146"/>
    </location>
</feature>
<sequence length="156" mass="17533">EEVGFYRPFLWCCGVTKPSGTLALLCIFIQAMAALYTWFTVYDVVLVIVQAGMAFVQIVACGLFFLTFTLRRPLYMIPVITIQTVNVLVNFSVNVIIGFPYVFAPIATSHPISGVYEALTMNAVVIVVGIFEVIFNLFILWTNYCCYKLLVANFTR</sequence>
<evidence type="ECO:0008006" key="4">
    <source>
        <dbReference type="Google" id="ProtNLM"/>
    </source>
</evidence>
<dbReference type="AlphaFoldDB" id="A0AAV5UZB4"/>
<feature type="transmembrane region" description="Helical" evidence="1">
    <location>
        <begin position="80"/>
        <end position="103"/>
    </location>
</feature>
<organism evidence="2 3">
    <name type="scientific">Pristionchus fissidentatus</name>
    <dbReference type="NCBI Taxonomy" id="1538716"/>
    <lineage>
        <taxon>Eukaryota</taxon>
        <taxon>Metazoa</taxon>
        <taxon>Ecdysozoa</taxon>
        <taxon>Nematoda</taxon>
        <taxon>Chromadorea</taxon>
        <taxon>Rhabditida</taxon>
        <taxon>Rhabditina</taxon>
        <taxon>Diplogasteromorpha</taxon>
        <taxon>Diplogasteroidea</taxon>
        <taxon>Neodiplogasteridae</taxon>
        <taxon>Pristionchus</taxon>
    </lineage>
</organism>
<feature type="transmembrane region" description="Helical" evidence="1">
    <location>
        <begin position="21"/>
        <end position="39"/>
    </location>
</feature>
<accession>A0AAV5UZB4</accession>
<evidence type="ECO:0000313" key="2">
    <source>
        <dbReference type="EMBL" id="GMT12123.1"/>
    </source>
</evidence>
<protein>
    <recommendedName>
        <fullName evidence="4">ABC-2 type transporter domain-containing protein</fullName>
    </recommendedName>
</protein>
<feature type="non-terminal residue" evidence="2">
    <location>
        <position position="156"/>
    </location>
</feature>
<feature type="transmembrane region" description="Helical" evidence="1">
    <location>
        <begin position="45"/>
        <end position="68"/>
    </location>
</feature>
<reference evidence="2" key="1">
    <citation type="submission" date="2023-10" db="EMBL/GenBank/DDBJ databases">
        <title>Genome assembly of Pristionchus species.</title>
        <authorList>
            <person name="Yoshida K."/>
            <person name="Sommer R.J."/>
        </authorList>
    </citation>
    <scope>NUCLEOTIDE SEQUENCE</scope>
    <source>
        <strain evidence="2">RS5133</strain>
    </source>
</reference>
<dbReference type="EMBL" id="BTSY01000001">
    <property type="protein sequence ID" value="GMT12123.1"/>
    <property type="molecule type" value="Genomic_DNA"/>
</dbReference>
<evidence type="ECO:0000256" key="1">
    <source>
        <dbReference type="SAM" id="Phobius"/>
    </source>
</evidence>
<comment type="caution">
    <text evidence="2">The sequence shown here is derived from an EMBL/GenBank/DDBJ whole genome shotgun (WGS) entry which is preliminary data.</text>
</comment>
<dbReference type="Proteomes" id="UP001432322">
    <property type="component" value="Unassembled WGS sequence"/>
</dbReference>